<reference evidence="2 3" key="1">
    <citation type="submission" date="2020-08" db="EMBL/GenBank/DDBJ databases">
        <title>Genomic Encyclopedia of Type Strains, Phase IV (KMG-IV): sequencing the most valuable type-strain genomes for metagenomic binning, comparative biology and taxonomic classification.</title>
        <authorList>
            <person name="Goeker M."/>
        </authorList>
    </citation>
    <scope>NUCLEOTIDE SEQUENCE [LARGE SCALE GENOMIC DNA]</scope>
    <source>
        <strain evidence="2 3">DSM 26736</strain>
    </source>
</reference>
<proteinExistence type="predicted"/>
<name>A0A840YTI4_9SPHN</name>
<dbReference type="AlphaFoldDB" id="A0A840YTI4"/>
<evidence type="ECO:0000313" key="3">
    <source>
        <dbReference type="Proteomes" id="UP000527143"/>
    </source>
</evidence>
<evidence type="ECO:0000256" key="1">
    <source>
        <dbReference type="SAM" id="MobiDB-lite"/>
    </source>
</evidence>
<gene>
    <name evidence="2" type="ORF">FHT02_004240</name>
</gene>
<protein>
    <submittedName>
        <fullName evidence="2">Uncharacterized protein</fullName>
    </submittedName>
</protein>
<dbReference type="RefSeq" id="WP_184091908.1">
    <property type="nucleotide sequence ID" value="NZ_JACIJF010000033.1"/>
</dbReference>
<sequence>MQEERERGRIIGLRKRRLETAAWAATFIPLLAEARLELPEYAGRGEPSRQAYSNWLNHPSREIPSRNKGSWKSETIGRLFDIHIGLIDEAEQEFDIAIAIIRFKWKHADAEARKALADEEARVRDDRAKDINDAYRLSAHLRGRTYVDQDIPPRLQIVSSVRKKRSKPKQEPVEVQLSLF</sequence>
<dbReference type="EMBL" id="JACIJF010000033">
    <property type="protein sequence ID" value="MBB5712978.1"/>
    <property type="molecule type" value="Genomic_DNA"/>
</dbReference>
<accession>A0A840YTI4</accession>
<dbReference type="Proteomes" id="UP000527143">
    <property type="component" value="Unassembled WGS sequence"/>
</dbReference>
<evidence type="ECO:0000313" key="2">
    <source>
        <dbReference type="EMBL" id="MBB5712978.1"/>
    </source>
</evidence>
<comment type="caution">
    <text evidence="2">The sequence shown here is derived from an EMBL/GenBank/DDBJ whole genome shotgun (WGS) entry which is preliminary data.</text>
</comment>
<organism evidence="2 3">
    <name type="scientific">Sphingomonas xinjiangensis</name>
    <dbReference type="NCBI Taxonomy" id="643568"/>
    <lineage>
        <taxon>Bacteria</taxon>
        <taxon>Pseudomonadati</taxon>
        <taxon>Pseudomonadota</taxon>
        <taxon>Alphaproteobacteria</taxon>
        <taxon>Sphingomonadales</taxon>
        <taxon>Sphingomonadaceae</taxon>
        <taxon>Sphingomonas</taxon>
    </lineage>
</organism>
<keyword evidence="3" id="KW-1185">Reference proteome</keyword>
<feature type="region of interest" description="Disordered" evidence="1">
    <location>
        <begin position="159"/>
        <end position="180"/>
    </location>
</feature>